<evidence type="ECO:0000313" key="3">
    <source>
        <dbReference type="EMBL" id="CAK7926618.1"/>
    </source>
</evidence>
<dbReference type="AlphaFoldDB" id="A0AAV1TY37"/>
<dbReference type="EMBL" id="CAKLBY020000014">
    <property type="protein sequence ID" value="CAK7896707.1"/>
    <property type="molecule type" value="Genomic_DNA"/>
</dbReference>
<proteinExistence type="predicted"/>
<comment type="caution">
    <text evidence="3">The sequence shown here is derived from an EMBL/GenBank/DDBJ whole genome shotgun (WGS) entry which is preliminary data.</text>
</comment>
<gene>
    <name evidence="3" type="ORF">PM001_LOCUS11768</name>
    <name evidence="2" type="ORF">PM001_LOCUS1293</name>
</gene>
<name>A0AAV1TY37_9STRA</name>
<dbReference type="EMBL" id="CAKLBY020000101">
    <property type="protein sequence ID" value="CAK7926618.1"/>
    <property type="molecule type" value="Genomic_DNA"/>
</dbReference>
<feature type="region of interest" description="Disordered" evidence="1">
    <location>
        <begin position="16"/>
        <end position="48"/>
    </location>
</feature>
<accession>A0AAV1TY37</accession>
<dbReference type="Proteomes" id="UP001162060">
    <property type="component" value="Unassembled WGS sequence"/>
</dbReference>
<sequence length="116" mass="12986">MRLWAVRFPPGVLTSRSVESGTDATSEVEVTSQSDKGERLVPSRQSELLPSSTWTRAFRVCYVRNGTDFEQRPAFFQTMPAVASYACENAIVSVANAAPRHRAVSSSTCHWHVRRR</sequence>
<reference evidence="3" key="1">
    <citation type="submission" date="2024-01" db="EMBL/GenBank/DDBJ databases">
        <authorList>
            <person name="Webb A."/>
        </authorList>
    </citation>
    <scope>NUCLEOTIDE SEQUENCE</scope>
    <source>
        <strain evidence="3">Pm1</strain>
    </source>
</reference>
<feature type="compositionally biased region" description="Polar residues" evidence="1">
    <location>
        <begin position="16"/>
        <end position="34"/>
    </location>
</feature>
<evidence type="ECO:0000256" key="1">
    <source>
        <dbReference type="SAM" id="MobiDB-lite"/>
    </source>
</evidence>
<evidence type="ECO:0008006" key="5">
    <source>
        <dbReference type="Google" id="ProtNLM"/>
    </source>
</evidence>
<evidence type="ECO:0000313" key="2">
    <source>
        <dbReference type="EMBL" id="CAK7896707.1"/>
    </source>
</evidence>
<evidence type="ECO:0000313" key="4">
    <source>
        <dbReference type="Proteomes" id="UP001162060"/>
    </source>
</evidence>
<organism evidence="3 4">
    <name type="scientific">Peronospora matthiolae</name>
    <dbReference type="NCBI Taxonomy" id="2874970"/>
    <lineage>
        <taxon>Eukaryota</taxon>
        <taxon>Sar</taxon>
        <taxon>Stramenopiles</taxon>
        <taxon>Oomycota</taxon>
        <taxon>Peronosporomycetes</taxon>
        <taxon>Peronosporales</taxon>
        <taxon>Peronosporaceae</taxon>
        <taxon>Peronospora</taxon>
    </lineage>
</organism>
<protein>
    <recommendedName>
        <fullName evidence="5">Polyketide synthase</fullName>
    </recommendedName>
</protein>